<dbReference type="Pfam" id="PF12937">
    <property type="entry name" value="F-box-like"/>
    <property type="match status" value="1"/>
</dbReference>
<proteinExistence type="predicted"/>
<keyword evidence="3" id="KW-1185">Reference proteome</keyword>
<reference evidence="2 3" key="1">
    <citation type="submission" date="2023-08" db="EMBL/GenBank/DDBJ databases">
        <title>Black Yeasts Isolated from many extreme environments.</title>
        <authorList>
            <person name="Coleine C."/>
            <person name="Stajich J.E."/>
            <person name="Selbmann L."/>
        </authorList>
    </citation>
    <scope>NUCLEOTIDE SEQUENCE [LARGE SCALE GENOMIC DNA]</scope>
    <source>
        <strain evidence="2 3">CCFEE 5792</strain>
    </source>
</reference>
<dbReference type="Proteomes" id="UP001358417">
    <property type="component" value="Unassembled WGS sequence"/>
</dbReference>
<sequence>MAQFLDLPTEVIDKILSTKYLSRSDIASAILVCKLFSTILVPRLYRQIDFKMSAPNEDDYDWVNGNFISRLSGESGNPEHKSEDATRKLFETLATREDLAHFVTDLRLDSDDRGSWDVSLEESFESKCFGPDRIDPTKVVERLHNLKILDVDYLWASILLWKICLPQLESAIIRMKGYAPVDAIGGLMNLPKLKEITIRNAGRMDDGPPEEGYCSNVSHITLTTPWNGVEYLRFLLEGSKHPKSLKLLRDSVICESTETQGATGRQEYVIVFPNPDSLNLGNILNTVAHSLEVLVLRDLDQWCDARQNVVDIPVLIDRSRIKSLQHFQSLKQLKIGATMVLGTRVCRQLQMLTPYAHDTELYCERLAECMPPKLEVLHLVVTREQLDRDEKYCQKIVQSFVNFRANLPDLKSFVIEEAQPKYQPLCKCTAELACYAAAKPSTPLTDIWEMQRQCLEVDIDLVYISQLQQQNDLPLYIIRRVDSDKTVRSLESEDFWQTLPDWGTIGPDSFLSRCRPYDWIRSGYLRDVD</sequence>
<evidence type="ECO:0000313" key="3">
    <source>
        <dbReference type="Proteomes" id="UP001358417"/>
    </source>
</evidence>
<dbReference type="InterPro" id="IPR001810">
    <property type="entry name" value="F-box_dom"/>
</dbReference>
<comment type="caution">
    <text evidence="2">The sequence shown here is derived from an EMBL/GenBank/DDBJ whole genome shotgun (WGS) entry which is preliminary data.</text>
</comment>
<evidence type="ECO:0000259" key="1">
    <source>
        <dbReference type="Pfam" id="PF12937"/>
    </source>
</evidence>
<evidence type="ECO:0000313" key="2">
    <source>
        <dbReference type="EMBL" id="KAK5052770.1"/>
    </source>
</evidence>
<dbReference type="AlphaFoldDB" id="A0AAV9NB17"/>
<protein>
    <recommendedName>
        <fullName evidence="1">F-box domain-containing protein</fullName>
    </recommendedName>
</protein>
<feature type="domain" description="F-box" evidence="1">
    <location>
        <begin position="4"/>
        <end position="50"/>
    </location>
</feature>
<accession>A0AAV9NB17</accession>
<dbReference type="RefSeq" id="XP_064706470.1">
    <property type="nucleotide sequence ID" value="XM_064846245.1"/>
</dbReference>
<name>A0AAV9NB17_9EURO</name>
<dbReference type="SUPFAM" id="SSF81383">
    <property type="entry name" value="F-box domain"/>
    <property type="match status" value="1"/>
</dbReference>
<dbReference type="GeneID" id="89970843"/>
<dbReference type="EMBL" id="JAVRRD010000013">
    <property type="protein sequence ID" value="KAK5052770.1"/>
    <property type="molecule type" value="Genomic_DNA"/>
</dbReference>
<dbReference type="InterPro" id="IPR036047">
    <property type="entry name" value="F-box-like_dom_sf"/>
</dbReference>
<gene>
    <name evidence="2" type="ORF">LTR84_002636</name>
</gene>
<organism evidence="2 3">
    <name type="scientific">Exophiala bonariae</name>
    <dbReference type="NCBI Taxonomy" id="1690606"/>
    <lineage>
        <taxon>Eukaryota</taxon>
        <taxon>Fungi</taxon>
        <taxon>Dikarya</taxon>
        <taxon>Ascomycota</taxon>
        <taxon>Pezizomycotina</taxon>
        <taxon>Eurotiomycetes</taxon>
        <taxon>Chaetothyriomycetidae</taxon>
        <taxon>Chaetothyriales</taxon>
        <taxon>Herpotrichiellaceae</taxon>
        <taxon>Exophiala</taxon>
    </lineage>
</organism>